<feature type="region of interest" description="Disordered" evidence="1">
    <location>
        <begin position="514"/>
        <end position="538"/>
    </location>
</feature>
<feature type="compositionally biased region" description="Basic and acidic residues" evidence="1">
    <location>
        <begin position="1"/>
        <end position="12"/>
    </location>
</feature>
<dbReference type="Gene3D" id="1.20.58.60">
    <property type="match status" value="1"/>
</dbReference>
<sequence length="538" mass="60732">MSGCLESDRHGDVIPTAERGDNSPAEEEWDAESSGRSRDGDVGASGWLERKWILWHEFMKEHAHLDAWLRLAEQAVSNPNPAHVTYTAAKEELSTFERLRCEAGSRLVQLDSLTCRNRTLTWLFLGAMRARLLAAARECGRRWDDVSVRLEYLFVSEWEEFEAEREELALWLADLDVRLTEVDHLNGNTCEKLRRLQSFQQCVCENSCRVNALLQRGEALVQRSEATDAQRVERRLLELLRHCSHVYNNIARTHTRLLSMRLVFEDDWILSPATDSGCPSESLLEDEGALDKPHPDLPVVSDHLQDFSQSAHPTLAFPSRLPSPVHHRPPPPPPRSSSSPTHEHLGLEWDPSVDIGRSVSHDDGDSSYFSVGTGLCHRDSLKRRSFLSSLSCQSDITEQEAENSRLGWLDHTHLEAEPQWATSTPDRQDGEPVGFDGRRVRAWLGVQSPAPPERRTSCSKAVQTDGESDSHRGSDRPCAGNTEKLKDKDKEEKLEYEFLQGSVDFTLSVVQAGGEPTRCEEAEQRFSEQRDEQNSGGK</sequence>
<protein>
    <recommendedName>
        <fullName evidence="4">Nesprin-2-like</fullName>
    </recommendedName>
</protein>
<accession>A0A2U9B688</accession>
<evidence type="ECO:0008006" key="4">
    <source>
        <dbReference type="Google" id="ProtNLM"/>
    </source>
</evidence>
<dbReference type="InterPro" id="IPR030268">
    <property type="entry name" value="SYNE4"/>
</dbReference>
<dbReference type="PANTHER" id="PTHR21640:SF1">
    <property type="entry name" value="NESPRIN-4"/>
    <property type="match status" value="1"/>
</dbReference>
<reference evidence="2 3" key="1">
    <citation type="submission" date="2017-12" db="EMBL/GenBank/DDBJ databases">
        <title>Integrating genomic resources of turbot (Scophthalmus maximus) in depth evaluation of genetic and physical mapping variation across individuals.</title>
        <authorList>
            <person name="Martinez P."/>
        </authorList>
    </citation>
    <scope>NUCLEOTIDE SEQUENCE [LARGE SCALE GENOMIC DNA]</scope>
</reference>
<keyword evidence="3" id="KW-1185">Reference proteome</keyword>
<dbReference type="STRING" id="52904.ENSSMAP00000007914"/>
<evidence type="ECO:0000256" key="1">
    <source>
        <dbReference type="SAM" id="MobiDB-lite"/>
    </source>
</evidence>
<evidence type="ECO:0000313" key="3">
    <source>
        <dbReference type="Proteomes" id="UP000246464"/>
    </source>
</evidence>
<dbReference type="AlphaFoldDB" id="A0A2U9B688"/>
<proteinExistence type="predicted"/>
<dbReference type="EMBL" id="CP026245">
    <property type="protein sequence ID" value="AWO99470.1"/>
    <property type="molecule type" value="Genomic_DNA"/>
</dbReference>
<feature type="region of interest" description="Disordered" evidence="1">
    <location>
        <begin position="279"/>
        <end position="301"/>
    </location>
</feature>
<feature type="region of interest" description="Disordered" evidence="1">
    <location>
        <begin position="1"/>
        <end position="42"/>
    </location>
</feature>
<evidence type="ECO:0000313" key="2">
    <source>
        <dbReference type="EMBL" id="AWO99470.1"/>
    </source>
</evidence>
<dbReference type="PANTHER" id="PTHR21640">
    <property type="match status" value="1"/>
</dbReference>
<organism evidence="2 3">
    <name type="scientific">Scophthalmus maximus</name>
    <name type="common">Turbot</name>
    <name type="synonym">Psetta maxima</name>
    <dbReference type="NCBI Taxonomy" id="52904"/>
    <lineage>
        <taxon>Eukaryota</taxon>
        <taxon>Metazoa</taxon>
        <taxon>Chordata</taxon>
        <taxon>Craniata</taxon>
        <taxon>Vertebrata</taxon>
        <taxon>Euteleostomi</taxon>
        <taxon>Actinopterygii</taxon>
        <taxon>Neopterygii</taxon>
        <taxon>Teleostei</taxon>
        <taxon>Neoteleostei</taxon>
        <taxon>Acanthomorphata</taxon>
        <taxon>Carangaria</taxon>
        <taxon>Pleuronectiformes</taxon>
        <taxon>Pleuronectoidei</taxon>
        <taxon>Scophthalmidae</taxon>
        <taxon>Scophthalmus</taxon>
    </lineage>
</organism>
<dbReference type="SUPFAM" id="SSF46966">
    <property type="entry name" value="Spectrin repeat"/>
    <property type="match status" value="2"/>
</dbReference>
<dbReference type="GO" id="GO:0034993">
    <property type="term" value="C:meiotic nuclear membrane microtubule tethering complex"/>
    <property type="evidence" value="ECO:0007669"/>
    <property type="project" value="InterPro"/>
</dbReference>
<feature type="region of interest" description="Disordered" evidence="1">
    <location>
        <begin position="315"/>
        <end position="348"/>
    </location>
</feature>
<gene>
    <name evidence="2" type="ORF">SMAX5B_010713</name>
</gene>
<feature type="region of interest" description="Disordered" evidence="1">
    <location>
        <begin position="416"/>
        <end position="435"/>
    </location>
</feature>
<feature type="region of interest" description="Disordered" evidence="1">
    <location>
        <begin position="445"/>
        <end position="490"/>
    </location>
</feature>
<name>A0A2U9B688_SCOMX</name>
<feature type="compositionally biased region" description="Basic and acidic residues" evidence="1">
    <location>
        <begin position="517"/>
        <end position="538"/>
    </location>
</feature>
<dbReference type="Proteomes" id="UP000246464">
    <property type="component" value="Chromosome 3"/>
</dbReference>